<protein>
    <recommendedName>
        <fullName evidence="2">C2H2-type domain-containing protein</fullName>
    </recommendedName>
</protein>
<organism evidence="3 4">
    <name type="scientific">Massariosphaeria phaeospora</name>
    <dbReference type="NCBI Taxonomy" id="100035"/>
    <lineage>
        <taxon>Eukaryota</taxon>
        <taxon>Fungi</taxon>
        <taxon>Dikarya</taxon>
        <taxon>Ascomycota</taxon>
        <taxon>Pezizomycotina</taxon>
        <taxon>Dothideomycetes</taxon>
        <taxon>Pleosporomycetidae</taxon>
        <taxon>Pleosporales</taxon>
        <taxon>Pleosporales incertae sedis</taxon>
        <taxon>Massariosphaeria</taxon>
    </lineage>
</organism>
<dbReference type="InterPro" id="IPR013087">
    <property type="entry name" value="Znf_C2H2_type"/>
</dbReference>
<feature type="compositionally biased region" description="Polar residues" evidence="1">
    <location>
        <begin position="203"/>
        <end position="227"/>
    </location>
</feature>
<reference evidence="3 4" key="1">
    <citation type="submission" date="2020-01" db="EMBL/GenBank/DDBJ databases">
        <authorList>
            <consortium name="DOE Joint Genome Institute"/>
            <person name="Haridas S."/>
            <person name="Albert R."/>
            <person name="Binder M."/>
            <person name="Bloem J."/>
            <person name="Labutti K."/>
            <person name="Salamov A."/>
            <person name="Andreopoulos B."/>
            <person name="Baker S.E."/>
            <person name="Barry K."/>
            <person name="Bills G."/>
            <person name="Bluhm B.H."/>
            <person name="Cannon C."/>
            <person name="Castanera R."/>
            <person name="Culley D.E."/>
            <person name="Daum C."/>
            <person name="Ezra D."/>
            <person name="Gonzalez J.B."/>
            <person name="Henrissat B."/>
            <person name="Kuo A."/>
            <person name="Liang C."/>
            <person name="Lipzen A."/>
            <person name="Lutzoni F."/>
            <person name="Magnuson J."/>
            <person name="Mondo S."/>
            <person name="Nolan M."/>
            <person name="Ohm R."/>
            <person name="Pangilinan J."/>
            <person name="Park H.-J.H."/>
            <person name="Ramirez L."/>
            <person name="Alfaro M."/>
            <person name="Sun H."/>
            <person name="Tritt A."/>
            <person name="Yoshinaga Y."/>
            <person name="Zwiers L.-H.L."/>
            <person name="Turgeon B.G."/>
            <person name="Goodwin S.B."/>
            <person name="Spatafora J.W."/>
            <person name="Crous P.W."/>
            <person name="Grigoriev I.V."/>
        </authorList>
    </citation>
    <scope>NUCLEOTIDE SEQUENCE [LARGE SCALE GENOMIC DNA]</scope>
    <source>
        <strain evidence="3 4">CBS 611.86</strain>
    </source>
</reference>
<dbReference type="EMBL" id="JAADJZ010000015">
    <property type="protein sequence ID" value="KAF2869859.1"/>
    <property type="molecule type" value="Genomic_DNA"/>
</dbReference>
<dbReference type="AlphaFoldDB" id="A0A7C8M6F2"/>
<comment type="caution">
    <text evidence="3">The sequence shown here is derived from an EMBL/GenBank/DDBJ whole genome shotgun (WGS) entry which is preliminary data.</text>
</comment>
<name>A0A7C8M6F2_9PLEO</name>
<proteinExistence type="predicted"/>
<evidence type="ECO:0000313" key="3">
    <source>
        <dbReference type="EMBL" id="KAF2869859.1"/>
    </source>
</evidence>
<evidence type="ECO:0000313" key="4">
    <source>
        <dbReference type="Proteomes" id="UP000481861"/>
    </source>
</evidence>
<dbReference type="Proteomes" id="UP000481861">
    <property type="component" value="Unassembled WGS sequence"/>
</dbReference>
<feature type="region of interest" description="Disordered" evidence="1">
    <location>
        <begin position="203"/>
        <end position="264"/>
    </location>
</feature>
<feature type="region of interest" description="Disordered" evidence="1">
    <location>
        <begin position="276"/>
        <end position="295"/>
    </location>
</feature>
<evidence type="ECO:0000259" key="2">
    <source>
        <dbReference type="PROSITE" id="PS00028"/>
    </source>
</evidence>
<gene>
    <name evidence="3" type="ORF">BDV95DRAFT_89420</name>
</gene>
<feature type="region of interest" description="Disordered" evidence="1">
    <location>
        <begin position="1"/>
        <end position="28"/>
    </location>
</feature>
<feature type="compositionally biased region" description="Low complexity" evidence="1">
    <location>
        <begin position="234"/>
        <end position="246"/>
    </location>
</feature>
<evidence type="ECO:0000256" key="1">
    <source>
        <dbReference type="SAM" id="MobiDB-lite"/>
    </source>
</evidence>
<feature type="region of interest" description="Disordered" evidence="1">
    <location>
        <begin position="137"/>
        <end position="159"/>
    </location>
</feature>
<dbReference type="Gene3D" id="3.30.160.60">
    <property type="entry name" value="Classic Zinc Finger"/>
    <property type="match status" value="1"/>
</dbReference>
<dbReference type="PROSITE" id="PS00028">
    <property type="entry name" value="ZINC_FINGER_C2H2_1"/>
    <property type="match status" value="1"/>
</dbReference>
<sequence length="431" mass="47484">MLHSMSFSPPQWSLPQIPNALRPSRNKRLNDRGRFELDTLEAGAEVGHRSELSGDCSPLSIPNGAFAYELLTQNDKPFELSASATLASSEATEVLQDMTIQYTWQGSTPQPVLLRDNDLNPETLQMTQNDLFDQADASRDWHGTPFSSQATNGPVPGYTPLPSLDRSIFASGTYDRQTGMHSWRGGSDAQYDLNGGSSFGCYSTPSSRSSGQSVSTNRGSCSSNENPFQHLWGSSSSPGSSFSQHSTYAAGQPTLEPYPDRPPHREIQRLSASAMSCYNDDPPTYSSPSSTVRRQLWPSEGPPLVDESVNGVLPVENISAEPMETVVVIDTNGLRRTSDSPECPVLECQECHQRFTGVYGRGNLARHRRTKHSLSGSSSLSHRCSACNKMYNRTDALKKHGWEKHGFGLEPRKRPDRRKQAIVHELAATEY</sequence>
<feature type="compositionally biased region" description="Low complexity" evidence="1">
    <location>
        <begin position="282"/>
        <end position="291"/>
    </location>
</feature>
<feature type="compositionally biased region" description="Polar residues" evidence="1">
    <location>
        <begin position="1"/>
        <end position="16"/>
    </location>
</feature>
<feature type="domain" description="C2H2-type" evidence="2">
    <location>
        <begin position="384"/>
        <end position="405"/>
    </location>
</feature>
<keyword evidence="4" id="KW-1185">Reference proteome</keyword>
<accession>A0A7C8M6F2</accession>
<dbReference type="OrthoDB" id="3695726at2759"/>